<dbReference type="EMBL" id="JBHRYH010000025">
    <property type="protein sequence ID" value="MFC3626925.1"/>
    <property type="molecule type" value="Genomic_DNA"/>
</dbReference>
<proteinExistence type="predicted"/>
<evidence type="ECO:0000313" key="2">
    <source>
        <dbReference type="Proteomes" id="UP001595636"/>
    </source>
</evidence>
<reference evidence="2" key="1">
    <citation type="journal article" date="2019" name="Int. J. Syst. Evol. Microbiol.">
        <title>The Global Catalogue of Microorganisms (GCM) 10K type strain sequencing project: providing services to taxonomists for standard genome sequencing and annotation.</title>
        <authorList>
            <consortium name="The Broad Institute Genomics Platform"/>
            <consortium name="The Broad Institute Genome Sequencing Center for Infectious Disease"/>
            <person name="Wu L."/>
            <person name="Ma J."/>
        </authorList>
    </citation>
    <scope>NUCLEOTIDE SEQUENCE [LARGE SCALE GENOMIC DNA]</scope>
    <source>
        <strain evidence="2">KCTC 42195</strain>
    </source>
</reference>
<keyword evidence="2" id="KW-1185">Reference proteome</keyword>
<dbReference type="RefSeq" id="WP_390280056.1">
    <property type="nucleotide sequence ID" value="NZ_JBHRYH010000025.1"/>
</dbReference>
<comment type="caution">
    <text evidence="1">The sequence shown here is derived from an EMBL/GenBank/DDBJ whole genome shotgun (WGS) entry which is preliminary data.</text>
</comment>
<evidence type="ECO:0000313" key="1">
    <source>
        <dbReference type="EMBL" id="MFC3626925.1"/>
    </source>
</evidence>
<accession>A0ABV7TW22</accession>
<organism evidence="1 2">
    <name type="scientific">Vogesella amnigena</name>
    <dbReference type="NCBI Taxonomy" id="1507449"/>
    <lineage>
        <taxon>Bacteria</taxon>
        <taxon>Pseudomonadati</taxon>
        <taxon>Pseudomonadota</taxon>
        <taxon>Betaproteobacteria</taxon>
        <taxon>Neisseriales</taxon>
        <taxon>Chromobacteriaceae</taxon>
        <taxon>Vogesella</taxon>
    </lineage>
</organism>
<gene>
    <name evidence="1" type="ORF">ACFOKJ_12440</name>
</gene>
<protein>
    <submittedName>
        <fullName evidence="1">Uncharacterized protein</fullName>
    </submittedName>
</protein>
<dbReference type="Proteomes" id="UP001595636">
    <property type="component" value="Unassembled WGS sequence"/>
</dbReference>
<name>A0ABV7TW22_9NEIS</name>
<sequence length="183" mass="19702">MSTSFSYFEAEDRILVVIRPGEHKLWLTRRLAQAIVHDIAGIFASQVPGEGVPGTGSQEERIALEHQMAMDGEDLPDSAGGSPLQYSSKAPARASDSGIRLCTGLDAKAGKDYASIGFVIGDSTLNLKLSRASFHRLLRGIAMCGHQAGWELQGVPPWLSQSLLGTLLDKLPPLDDDEDNDSE</sequence>